<organism evidence="2 3">
    <name type="scientific">Erythranthe guttata</name>
    <name type="common">Yellow monkey flower</name>
    <name type="synonym">Mimulus guttatus</name>
    <dbReference type="NCBI Taxonomy" id="4155"/>
    <lineage>
        <taxon>Eukaryota</taxon>
        <taxon>Viridiplantae</taxon>
        <taxon>Streptophyta</taxon>
        <taxon>Embryophyta</taxon>
        <taxon>Tracheophyta</taxon>
        <taxon>Spermatophyta</taxon>
        <taxon>Magnoliopsida</taxon>
        <taxon>eudicotyledons</taxon>
        <taxon>Gunneridae</taxon>
        <taxon>Pentapetalae</taxon>
        <taxon>asterids</taxon>
        <taxon>lamiids</taxon>
        <taxon>Lamiales</taxon>
        <taxon>Phrymaceae</taxon>
        <taxon>Erythranthe</taxon>
    </lineage>
</organism>
<sequence length="256" mass="27214">MSFTGPSVAASAGRTARRAFDFGRTYVVRPKGKHQATIVWLHGLGDNGNSWSTLLETLPLPNIKWICPTAPQQPITLFGGFPSTAWFDVSDLSENASDDLDGLDASATYVASLLANEPSDIKLGIGGFSMGAATSLYSATCYALGKYENGNQFSPNLSAVVGLSGWLPCAKSLSNKLEGKNEAAGRAASLPILLCHGKGDDVVAYKFGEKSAEKLSSTGFRDTTFKSYPALGHYTIPEEMDEVCAWLNSKLGLQGM</sequence>
<dbReference type="GO" id="GO:0016787">
    <property type="term" value="F:hydrolase activity"/>
    <property type="evidence" value="ECO:0007669"/>
    <property type="project" value="InterPro"/>
</dbReference>
<dbReference type="PANTHER" id="PTHR46234">
    <property type="entry name" value="ALPHA/BETA-HYDROLASES SUPERFAMILY PROTEIN"/>
    <property type="match status" value="1"/>
</dbReference>
<dbReference type="STRING" id="4155.A0A022PVJ3"/>
<proteinExistence type="predicted"/>
<accession>A0A022PVJ3</accession>
<feature type="domain" description="Phospholipase/carboxylesterase/thioesterase" evidence="1">
    <location>
        <begin position="26"/>
        <end position="248"/>
    </location>
</feature>
<keyword evidence="3" id="KW-1185">Reference proteome</keyword>
<evidence type="ECO:0000313" key="3">
    <source>
        <dbReference type="Proteomes" id="UP000030748"/>
    </source>
</evidence>
<name>A0A022PVJ3_ERYGU</name>
<dbReference type="Pfam" id="PF02230">
    <property type="entry name" value="Abhydrolase_2"/>
    <property type="match status" value="1"/>
</dbReference>
<protein>
    <recommendedName>
        <fullName evidence="1">Phospholipase/carboxylesterase/thioesterase domain-containing protein</fullName>
    </recommendedName>
</protein>
<dbReference type="PhylomeDB" id="A0A022PVJ3"/>
<dbReference type="EMBL" id="KI632336">
    <property type="protein sequence ID" value="EYU18265.1"/>
    <property type="molecule type" value="Genomic_DNA"/>
</dbReference>
<dbReference type="InterPro" id="IPR029058">
    <property type="entry name" value="AB_hydrolase_fold"/>
</dbReference>
<evidence type="ECO:0000313" key="2">
    <source>
        <dbReference type="EMBL" id="EYU18265.1"/>
    </source>
</evidence>
<dbReference type="OMA" id="SWFDIAN"/>
<dbReference type="InterPro" id="IPR003140">
    <property type="entry name" value="PLipase/COase/thioEstase"/>
</dbReference>
<reference evidence="2 3" key="1">
    <citation type="journal article" date="2013" name="Proc. Natl. Acad. Sci. U.S.A.">
        <title>Fine-scale variation in meiotic recombination in Mimulus inferred from population shotgun sequencing.</title>
        <authorList>
            <person name="Hellsten U."/>
            <person name="Wright K.M."/>
            <person name="Jenkins J."/>
            <person name="Shu S."/>
            <person name="Yuan Y."/>
            <person name="Wessler S.R."/>
            <person name="Schmutz J."/>
            <person name="Willis J.H."/>
            <person name="Rokhsar D.S."/>
        </authorList>
    </citation>
    <scope>NUCLEOTIDE SEQUENCE [LARGE SCALE GENOMIC DNA]</scope>
    <source>
        <strain evidence="3">cv. DUN x IM62</strain>
    </source>
</reference>
<gene>
    <name evidence="2" type="ORF">MIMGU_mgv1a012268mg</name>
</gene>
<dbReference type="Gene3D" id="3.40.50.1820">
    <property type="entry name" value="alpha/beta hydrolase"/>
    <property type="match status" value="1"/>
</dbReference>
<dbReference type="SUPFAM" id="SSF53474">
    <property type="entry name" value="alpha/beta-Hydrolases"/>
    <property type="match status" value="1"/>
</dbReference>
<dbReference type="KEGG" id="egt:105949847"/>
<dbReference type="AlphaFoldDB" id="A0A022PVJ3"/>
<dbReference type="OrthoDB" id="2418081at2759"/>
<dbReference type="eggNOG" id="KOG2112">
    <property type="taxonomic scope" value="Eukaryota"/>
</dbReference>
<dbReference type="Proteomes" id="UP000030748">
    <property type="component" value="Unassembled WGS sequence"/>
</dbReference>
<evidence type="ECO:0000259" key="1">
    <source>
        <dbReference type="Pfam" id="PF02230"/>
    </source>
</evidence>